<gene>
    <name evidence="1" type="ORF">Triagg1_2330</name>
</gene>
<comment type="caution">
    <text evidence="1">The sequence shown here is derived from an EMBL/GenBank/DDBJ whole genome shotgun (WGS) entry which is preliminary data.</text>
</comment>
<proteinExistence type="predicted"/>
<accession>A0AAE1IGU7</accession>
<evidence type="ECO:0000313" key="1">
    <source>
        <dbReference type="EMBL" id="KAK4081589.1"/>
    </source>
</evidence>
<keyword evidence="2" id="KW-1185">Reference proteome</keyword>
<sequence>MGYFIRLFRIVPDEPPPHRAHLRNILRGLYKAVLRFGMLIVALPIICYDAPTAEILRAEFSNREVDVVIFESNWLHQTLERALNLVVDFSDYDAEAW</sequence>
<dbReference type="AlphaFoldDB" id="A0AAE1IGU7"/>
<reference evidence="1" key="1">
    <citation type="submission" date="2023-11" db="EMBL/GenBank/DDBJ databases">
        <title>The genome sequences of three competitors of mushroom-forming fungi.</title>
        <authorList>
            <person name="Beijen E."/>
            <person name="Ohm R.A."/>
        </authorList>
    </citation>
    <scope>NUCLEOTIDE SEQUENCE</scope>
    <source>
        <strain evidence="1">CBS 100526</strain>
    </source>
</reference>
<dbReference type="EMBL" id="JAWRVG010000006">
    <property type="protein sequence ID" value="KAK4081589.1"/>
    <property type="molecule type" value="Genomic_DNA"/>
</dbReference>
<name>A0AAE1IGU7_9HYPO</name>
<dbReference type="Proteomes" id="UP001273209">
    <property type="component" value="Unassembled WGS sequence"/>
</dbReference>
<evidence type="ECO:0000313" key="2">
    <source>
        <dbReference type="Proteomes" id="UP001273209"/>
    </source>
</evidence>
<organism evidence="1 2">
    <name type="scientific">Trichoderma aggressivum f. europaeum</name>
    <dbReference type="NCBI Taxonomy" id="173218"/>
    <lineage>
        <taxon>Eukaryota</taxon>
        <taxon>Fungi</taxon>
        <taxon>Dikarya</taxon>
        <taxon>Ascomycota</taxon>
        <taxon>Pezizomycotina</taxon>
        <taxon>Sordariomycetes</taxon>
        <taxon>Hypocreomycetidae</taxon>
        <taxon>Hypocreales</taxon>
        <taxon>Hypocreaceae</taxon>
        <taxon>Trichoderma</taxon>
    </lineage>
</organism>
<dbReference type="RefSeq" id="XP_062758542.1">
    <property type="nucleotide sequence ID" value="XM_062896500.1"/>
</dbReference>
<protein>
    <submittedName>
        <fullName evidence="1">Uncharacterized protein</fullName>
    </submittedName>
</protein>
<dbReference type="GeneID" id="87916405"/>